<organism evidence="6 7">
    <name type="scientific">Adlercreutzia equolifaciens</name>
    <dbReference type="NCBI Taxonomy" id="446660"/>
    <lineage>
        <taxon>Bacteria</taxon>
        <taxon>Bacillati</taxon>
        <taxon>Actinomycetota</taxon>
        <taxon>Coriobacteriia</taxon>
        <taxon>Eggerthellales</taxon>
        <taxon>Eggerthellaceae</taxon>
        <taxon>Adlercreutzia</taxon>
    </lineage>
</organism>
<feature type="binding site" evidence="5">
    <location>
        <position position="76"/>
    </location>
    <ligand>
        <name>Zn(2+)</name>
        <dbReference type="ChEBI" id="CHEBI:29105"/>
    </ligand>
</feature>
<keyword evidence="4 5" id="KW-0862">Zinc</keyword>
<dbReference type="PANTHER" id="PTHR34535:SF3">
    <property type="entry name" value="HYDROGENASE MATURATION FACTOR HYPA"/>
    <property type="match status" value="1"/>
</dbReference>
<proteinExistence type="inferred from homology"/>
<keyword evidence="3 5" id="KW-0479">Metal-binding</keyword>
<dbReference type="GO" id="GO:0051604">
    <property type="term" value="P:protein maturation"/>
    <property type="evidence" value="ECO:0007669"/>
    <property type="project" value="InterPro"/>
</dbReference>
<evidence type="ECO:0000256" key="3">
    <source>
        <dbReference type="ARBA" id="ARBA00022723"/>
    </source>
</evidence>
<dbReference type="GO" id="GO:0008270">
    <property type="term" value="F:zinc ion binding"/>
    <property type="evidence" value="ECO:0007669"/>
    <property type="project" value="UniProtKB-UniRule"/>
</dbReference>
<evidence type="ECO:0000256" key="5">
    <source>
        <dbReference type="HAMAP-Rule" id="MF_00213"/>
    </source>
</evidence>
<protein>
    <recommendedName>
        <fullName evidence="5">Hydrogenase maturation factor HypA</fullName>
    </recommendedName>
</protein>
<evidence type="ECO:0000256" key="1">
    <source>
        <dbReference type="ARBA" id="ARBA00010748"/>
    </source>
</evidence>
<keyword evidence="2 5" id="KW-0533">Nickel</keyword>
<evidence type="ECO:0000256" key="4">
    <source>
        <dbReference type="ARBA" id="ARBA00022833"/>
    </source>
</evidence>
<evidence type="ECO:0000313" key="6">
    <source>
        <dbReference type="EMBL" id="MZG28494.1"/>
    </source>
</evidence>
<dbReference type="PIRSF" id="PIRSF004761">
    <property type="entry name" value="Hydrgn_mat_HypA"/>
    <property type="match status" value="1"/>
</dbReference>
<sequence>MHEMAMVRSVVDIVLEEAEHAGATEVLGVYLTVGYSRDIVEDVFESMFAWMCRGTVAEGAVLHLTRVPFTVRCEECGRIFPVNTRCRDTPRCPQCGASHYRLHSGMEFYVNDIEVKTDPTAVRALAS</sequence>
<dbReference type="RefSeq" id="WP_161128040.1">
    <property type="nucleotide sequence ID" value="NZ_CAJLQX010000004.1"/>
</dbReference>
<dbReference type="Pfam" id="PF01155">
    <property type="entry name" value="HypA"/>
    <property type="match status" value="1"/>
</dbReference>
<comment type="caution">
    <text evidence="6">The sequence shown here is derived from an EMBL/GenBank/DDBJ whole genome shotgun (WGS) entry which is preliminary data.</text>
</comment>
<reference evidence="6 7" key="1">
    <citation type="submission" date="2019-07" db="EMBL/GenBank/DDBJ databases">
        <title>Draft genome sequence of Adlercreutzia equolifaciens IPLA 37004, a human intestinal strain that does not produces equol from daidzein.</title>
        <authorList>
            <person name="Vazquez L."/>
            <person name="Florez A.B."/>
            <person name="Mayo B."/>
        </authorList>
    </citation>
    <scope>NUCLEOTIDE SEQUENCE [LARGE SCALE GENOMIC DNA]</scope>
    <source>
        <strain evidence="6 7">IPLA 37004</strain>
    </source>
</reference>
<dbReference type="PROSITE" id="PS01249">
    <property type="entry name" value="HYPA"/>
    <property type="match status" value="1"/>
</dbReference>
<feature type="binding site" evidence="5">
    <location>
        <position position="2"/>
    </location>
    <ligand>
        <name>Ni(2+)</name>
        <dbReference type="ChEBI" id="CHEBI:49786"/>
    </ligand>
</feature>
<evidence type="ECO:0000256" key="2">
    <source>
        <dbReference type="ARBA" id="ARBA00022596"/>
    </source>
</evidence>
<dbReference type="GO" id="GO:0016151">
    <property type="term" value="F:nickel cation binding"/>
    <property type="evidence" value="ECO:0007669"/>
    <property type="project" value="UniProtKB-UniRule"/>
</dbReference>
<dbReference type="Gene3D" id="3.30.2320.80">
    <property type="match status" value="1"/>
</dbReference>
<evidence type="ECO:0000313" key="7">
    <source>
        <dbReference type="Proteomes" id="UP000472380"/>
    </source>
</evidence>
<feature type="binding site" evidence="5">
    <location>
        <position position="73"/>
    </location>
    <ligand>
        <name>Zn(2+)</name>
        <dbReference type="ChEBI" id="CHEBI:29105"/>
    </ligand>
</feature>
<feature type="binding site" evidence="5">
    <location>
        <position position="95"/>
    </location>
    <ligand>
        <name>Zn(2+)</name>
        <dbReference type="ChEBI" id="CHEBI:29105"/>
    </ligand>
</feature>
<name>A0A6L8Q787_9ACTN</name>
<accession>A0A6L8Q787</accession>
<dbReference type="EMBL" id="VJNE01000015">
    <property type="protein sequence ID" value="MZG28494.1"/>
    <property type="molecule type" value="Genomic_DNA"/>
</dbReference>
<gene>
    <name evidence="5" type="primary">hypA</name>
    <name evidence="6" type="ORF">FM068_07815</name>
</gene>
<dbReference type="InterPro" id="IPR020538">
    <property type="entry name" value="Hydgase_Ni_incorp_HypA/HybF_CS"/>
</dbReference>
<dbReference type="AlphaFoldDB" id="A0A6L8Q787"/>
<comment type="function">
    <text evidence="5">Involved in the maturation of [NiFe] hydrogenases. Required for nickel insertion into the metal center of the hydrogenase.</text>
</comment>
<dbReference type="Proteomes" id="UP000472380">
    <property type="component" value="Unassembled WGS sequence"/>
</dbReference>
<comment type="similarity">
    <text evidence="1 5">Belongs to the HypA/HybF family.</text>
</comment>
<dbReference type="PANTHER" id="PTHR34535">
    <property type="entry name" value="HYDROGENASE MATURATION FACTOR HYPA"/>
    <property type="match status" value="1"/>
</dbReference>
<dbReference type="HAMAP" id="MF_00213">
    <property type="entry name" value="HypA_HybF"/>
    <property type="match status" value="1"/>
</dbReference>
<feature type="binding site" evidence="5">
    <location>
        <position position="92"/>
    </location>
    <ligand>
        <name>Zn(2+)</name>
        <dbReference type="ChEBI" id="CHEBI:29105"/>
    </ligand>
</feature>
<dbReference type="InterPro" id="IPR000688">
    <property type="entry name" value="HypA/HybF"/>
</dbReference>